<evidence type="ECO:0000259" key="3">
    <source>
        <dbReference type="Pfam" id="PF18413"/>
    </source>
</evidence>
<feature type="domain" description="Tc toxin complex TcA C-terminal TcB-binding" evidence="2">
    <location>
        <begin position="1157"/>
        <end position="1455"/>
    </location>
</feature>
<organism evidence="5 6">
    <name type="scientific">Pandoraea captiosa</name>
    <dbReference type="NCBI Taxonomy" id="2508302"/>
    <lineage>
        <taxon>Bacteria</taxon>
        <taxon>Pseudomonadati</taxon>
        <taxon>Pseudomonadota</taxon>
        <taxon>Betaproteobacteria</taxon>
        <taxon>Burkholderiales</taxon>
        <taxon>Burkholderiaceae</taxon>
        <taxon>Pandoraea</taxon>
    </lineage>
</organism>
<dbReference type="EMBL" id="CABPSQ010000001">
    <property type="protein sequence ID" value="VVE62484.1"/>
    <property type="molecule type" value="Genomic_DNA"/>
</dbReference>
<dbReference type="RefSeq" id="WP_150623490.1">
    <property type="nucleotide sequence ID" value="NZ_CABPSQ010000001.1"/>
</dbReference>
<evidence type="ECO:0008006" key="7">
    <source>
        <dbReference type="Google" id="ProtNLM"/>
    </source>
</evidence>
<dbReference type="InterPro" id="IPR041079">
    <property type="entry name" value="Neuraminidase-like"/>
</dbReference>
<dbReference type="Pfam" id="PF20220">
    <property type="entry name" value="ABC_toxin_N"/>
    <property type="match status" value="1"/>
</dbReference>
<keyword evidence="1" id="KW-0175">Coiled coil</keyword>
<keyword evidence="6" id="KW-1185">Reference proteome</keyword>
<dbReference type="Proteomes" id="UP000414136">
    <property type="component" value="Unassembled WGS sequence"/>
</dbReference>
<evidence type="ECO:0000313" key="6">
    <source>
        <dbReference type="Proteomes" id="UP000414136"/>
    </source>
</evidence>
<accession>A0A5E4ZMT7</accession>
<proteinExistence type="predicted"/>
<evidence type="ECO:0000256" key="1">
    <source>
        <dbReference type="SAM" id="Coils"/>
    </source>
</evidence>
<sequence>MSDDIRGMYDVFARTRQRALTDFYLGQVVVRAEVAQGTPVTTEDLNHYQLLDHLVETAPTTSVVGELIASLQRYIHAVYAGEEPGFSEPFDPDDVGRWRDWESRYDIWAGAEQLRSYPENYIDPTLRIRKSEFFRTLENDLGQARLNKDRARVAILSYLRAFEHVANLDVMSGYIDGSDRRDAPYYFIGRHKAVPGQYYWRKANVFLGEKQTRLSPTAWGEWQPIGAKMSDDVTHIRPVCVNGRLFVIWVERHERKLPPASGTRTSTWHFKLHYSFVDLNGLWAPATLVDEVEADRDTDFRLIAIGFDAAHPSESSMAAALIAKDDASLDSVHLWDALFNPIAPDAYLVTLRALATGRFASSLVLQNRFPSLDAVIDPKNLYVADIVATPEGKASTTDARIASELSLRAKYFVTGSSENPSGNLEVTALCTAVVPDFKFRVGRLVLKVRDPHGVYRNVAFLHMTKASDSLVVVVMQALHPFLRRVQIKMPSGNLIGTNWSIFDPTPYQFFTLSGSDAERILNISEAAFREGAGLGVNELIIPTLPSVDPHFRGDLISGDTVPKSMEFSLSHEGVQSWRKTMVANGGISVTSKHSLADAEKLEHMFSFGAVSPPSWRNTYKVTLAEHVGDLPEIVNGARGGQFLRFDEGELSSRDVRLNTTFTGALIQRASISLERLLDWDAQTTEEPPFPDTPDTPEEIDFTGANGRYFWEIFFHLPHLVAYQLRAEMSYSDALVWLNYLFDPARPILAAKSETPRYWRVRPLVDASDDSYEVAEPADPDAIAYSNPVHYRKRVFRDYVETLIEWGDMLYRQVSRDSLTEAKMLYVRAARMMGQAPDFKSAPHWTPASLSELDAQHDATRFAAIEADITDDDLADLPPTSGGLLNAELLAHPAFRLPLNLDLLSLWETISSRLFNLRHHLTIDGKPLQLPLYDTPVSPFDLMRAQSGDGGLHRRDIGGGLLVLPFRFATILPRAQQAVQTLCQFGNLVRQYIEQGDRAQQEEIAQQHVIEISRFIIRTQEEMLAHAEAVRASMVAARASAKLRHDWFKQMVDKDVSPTELSSTALLAAGQLYQTMVPIASLAAAIADSIPNIYGMATGGAQYGAVGHAAARGMEVTSNSLTMGAHLLDRAEGFRRRRVEWAFQREMADAEIRMIDTQLAAQDVQIQASRTSLEQQTRAMAQAEEMYTFLTQTRGSRASLYRWLQSRMATLYFQAFDATTTLCQAAQAGWQYEVGDYETHFIEPGNWLDGYYGLTAGESLSLALLKMDSAFLHRRERQLVIKKNISLKAHLAATWDDDLQKLQKDGKLDFSLNSQVFDADHPGLYLRQLRRVSVTVPAVIGPYQTLNMTLTQLGSLLVIKPDIRAMRYVYNPADTEGSSQYVRHNLRMTPKVAVSTGLDDDGTGMRFLFDNDRYEPFERMGAISTWQIGFARPGVSPHKEILAAITDIVIHIEYTAADGGPTFAKEVEETFFDDADADRRMS</sequence>
<dbReference type="Pfam" id="PF18413">
    <property type="entry name" value="Neuraminidase"/>
    <property type="match status" value="1"/>
</dbReference>
<evidence type="ECO:0000259" key="4">
    <source>
        <dbReference type="Pfam" id="PF20220"/>
    </source>
</evidence>
<dbReference type="InterPro" id="IPR040840">
    <property type="entry name" value="TcA_TcB_BD"/>
</dbReference>
<gene>
    <name evidence="5" type="ORF">PCA31118_01027</name>
</gene>
<name>A0A5E4ZMT7_9BURK</name>
<evidence type="ECO:0000313" key="5">
    <source>
        <dbReference type="EMBL" id="VVE62484.1"/>
    </source>
</evidence>
<dbReference type="OrthoDB" id="9781691at2"/>
<dbReference type="InterPro" id="IPR046839">
    <property type="entry name" value="ABC_toxin_N"/>
</dbReference>
<dbReference type="Pfam" id="PF18276">
    <property type="entry name" value="TcA_TcB_BD"/>
    <property type="match status" value="1"/>
</dbReference>
<feature type="coiled-coil region" evidence="1">
    <location>
        <begin position="1165"/>
        <end position="1192"/>
    </location>
</feature>
<feature type="domain" description="ABC toxin N-terminal" evidence="4">
    <location>
        <begin position="15"/>
        <end position="138"/>
    </location>
</feature>
<protein>
    <recommendedName>
        <fullName evidence="7">Toxin</fullName>
    </recommendedName>
</protein>
<feature type="domain" description="Neuraminidase-like" evidence="3">
    <location>
        <begin position="168"/>
        <end position="297"/>
    </location>
</feature>
<evidence type="ECO:0000259" key="2">
    <source>
        <dbReference type="Pfam" id="PF18276"/>
    </source>
</evidence>
<reference evidence="5 6" key="1">
    <citation type="submission" date="2019-08" db="EMBL/GenBank/DDBJ databases">
        <authorList>
            <person name="Peeters C."/>
        </authorList>
    </citation>
    <scope>NUCLEOTIDE SEQUENCE [LARGE SCALE GENOMIC DNA]</scope>
    <source>
        <strain evidence="5 6">LMG 31118</strain>
    </source>
</reference>